<evidence type="ECO:0000259" key="1">
    <source>
        <dbReference type="Pfam" id="PF25556"/>
    </source>
</evidence>
<comment type="caution">
    <text evidence="2">The sequence shown here is derived from an EMBL/GenBank/DDBJ whole genome shotgun (WGS) entry which is preliminary data.</text>
</comment>
<dbReference type="InterPro" id="IPR027749">
    <property type="entry name" value="TTLL12"/>
</dbReference>
<gene>
    <name evidence="2" type="ORF">O3P69_017552</name>
</gene>
<dbReference type="PANTHER" id="PTHR46088">
    <property type="entry name" value="TUBULIN--TYROSINE LIGASE-LIKE PROTEIN 12"/>
    <property type="match status" value="1"/>
</dbReference>
<sequence>MAECNGLDKNFLEHHKQQLQTSGVPAHFWPTIFRKLLAQVYDAGEYFQLCQLTYSDGDGERGDPLWRVVVTRPEGIKAADPDHVFIIDHAWSYRASEARQCLREIPGLLERMVGLMDIPTEENTQEQLVESVMQEMWKYNCTYSIASKTAEESLPVWYIMDEFGARIQHCGEPNFRVVPFYFSPHQCCYSLLFPLEDVDEGEEVTRNYVEGPPLDPLTRDALLLPWFAEDLTHEDPRQEEPPRDFFLSGRTNEVMPEGGAEGVEVPSHRPLKVFAEYDYVRNYLTDTRFTVTDSREDADILWLMEHFKDFKSLSERPQCRINQYPLEHLITIKDLLGVVCRRAVHLGACHTEEDAGTPSWLPLTYCLKRELGKFASLYQRREKRGEDNHWIIKPWNLARGLDHTITNNLNHIVRLPATGPKIAQKYISDPVLFHREDIDGKVKFDIRYIVMLLSVKPLKVAVYKRFWLRFANVAFDLTELDNTNKHFTVNNYNDSGLLQMYCHDFVTKFDSQYPEHPWEEAERQIFSMILQVFQAATSEEVPKGIPHNPQCKGFYGLDIMLQWTNRGGTRCMEPQLLEVNYGSDCKRACEYYPDFFNDVLSVMFLDEVEGHNVEVLE</sequence>
<dbReference type="AlphaFoldDB" id="A0AAW0TZF7"/>
<proteinExistence type="predicted"/>
<dbReference type="InterPro" id="IPR004344">
    <property type="entry name" value="TTL/TTLL_fam"/>
</dbReference>
<protein>
    <recommendedName>
        <fullName evidence="1">Tubulin--tyrosine ligase-like protein 12 SET-like domain-containing protein</fullName>
    </recommendedName>
</protein>
<dbReference type="PROSITE" id="PS51221">
    <property type="entry name" value="TTL"/>
    <property type="match status" value="1"/>
</dbReference>
<reference evidence="2 3" key="1">
    <citation type="submission" date="2023-03" db="EMBL/GenBank/DDBJ databases">
        <title>High-quality genome of Scylla paramamosain provides insights in environmental adaptation.</title>
        <authorList>
            <person name="Zhang L."/>
        </authorList>
    </citation>
    <scope>NUCLEOTIDE SEQUENCE [LARGE SCALE GENOMIC DNA]</scope>
    <source>
        <strain evidence="2">LZ_2023a</strain>
        <tissue evidence="2">Muscle</tissue>
    </source>
</reference>
<evidence type="ECO:0000313" key="3">
    <source>
        <dbReference type="Proteomes" id="UP001487740"/>
    </source>
</evidence>
<dbReference type="InterPro" id="IPR057954">
    <property type="entry name" value="SET_TTL12"/>
</dbReference>
<name>A0AAW0TZF7_SCYPA</name>
<keyword evidence="3" id="KW-1185">Reference proteome</keyword>
<organism evidence="2 3">
    <name type="scientific">Scylla paramamosain</name>
    <name type="common">Mud crab</name>
    <dbReference type="NCBI Taxonomy" id="85552"/>
    <lineage>
        <taxon>Eukaryota</taxon>
        <taxon>Metazoa</taxon>
        <taxon>Ecdysozoa</taxon>
        <taxon>Arthropoda</taxon>
        <taxon>Crustacea</taxon>
        <taxon>Multicrustacea</taxon>
        <taxon>Malacostraca</taxon>
        <taxon>Eumalacostraca</taxon>
        <taxon>Eucarida</taxon>
        <taxon>Decapoda</taxon>
        <taxon>Pleocyemata</taxon>
        <taxon>Brachyura</taxon>
        <taxon>Eubrachyura</taxon>
        <taxon>Portunoidea</taxon>
        <taxon>Portunidae</taxon>
        <taxon>Portuninae</taxon>
        <taxon>Scylla</taxon>
    </lineage>
</organism>
<evidence type="ECO:0000313" key="2">
    <source>
        <dbReference type="EMBL" id="KAK8392010.1"/>
    </source>
</evidence>
<feature type="domain" description="Tubulin--tyrosine ligase-like protein 12 SET-like" evidence="1">
    <location>
        <begin position="65"/>
        <end position="230"/>
    </location>
</feature>
<dbReference type="GO" id="GO:0005737">
    <property type="term" value="C:cytoplasm"/>
    <property type="evidence" value="ECO:0007669"/>
    <property type="project" value="TreeGrafter"/>
</dbReference>
<dbReference type="PANTHER" id="PTHR46088:SF1">
    <property type="entry name" value="TUBULIN--TYROSINE LIGASE-LIKE PROTEIN 12"/>
    <property type="match status" value="1"/>
</dbReference>
<dbReference type="Proteomes" id="UP001487740">
    <property type="component" value="Unassembled WGS sequence"/>
</dbReference>
<dbReference type="EMBL" id="JARAKH010000023">
    <property type="protein sequence ID" value="KAK8392010.1"/>
    <property type="molecule type" value="Genomic_DNA"/>
</dbReference>
<dbReference type="Pfam" id="PF03133">
    <property type="entry name" value="TTL"/>
    <property type="match status" value="1"/>
</dbReference>
<dbReference type="Gene3D" id="3.30.470.20">
    <property type="entry name" value="ATP-grasp fold, B domain"/>
    <property type="match status" value="1"/>
</dbReference>
<dbReference type="Pfam" id="PF25556">
    <property type="entry name" value="SET_TTL"/>
    <property type="match status" value="1"/>
</dbReference>
<accession>A0AAW0TZF7</accession>